<evidence type="ECO:0000256" key="1">
    <source>
        <dbReference type="SAM" id="MobiDB-lite"/>
    </source>
</evidence>
<comment type="caution">
    <text evidence="2">The sequence shown here is derived from an EMBL/GenBank/DDBJ whole genome shotgun (WGS) entry which is preliminary data.</text>
</comment>
<dbReference type="AlphaFoldDB" id="A0AAD9F915"/>
<name>A0AAD9F915_DISEL</name>
<evidence type="ECO:0000313" key="3">
    <source>
        <dbReference type="Proteomes" id="UP001228049"/>
    </source>
</evidence>
<evidence type="ECO:0000313" key="2">
    <source>
        <dbReference type="EMBL" id="KAK1893557.1"/>
    </source>
</evidence>
<feature type="region of interest" description="Disordered" evidence="1">
    <location>
        <begin position="50"/>
        <end position="100"/>
    </location>
</feature>
<accession>A0AAD9F915</accession>
<protein>
    <submittedName>
        <fullName evidence="2">Phosphatidylinositol 345-trisphosphate 3-phosphatase</fullName>
    </submittedName>
</protein>
<proteinExistence type="predicted"/>
<dbReference type="EMBL" id="JASDAP010000011">
    <property type="protein sequence ID" value="KAK1893557.1"/>
    <property type="molecule type" value="Genomic_DNA"/>
</dbReference>
<sequence length="320" mass="35824">MNYEKGRLAERKSVWEKAGQSNCGPAKAKYDKATDRKERVNSIVTLMKRLTATPEPPKGPQFCFPAQASSEKEQQQPEPVTDEVEVTAPSPAPASPVYPDLSSLKNPPPCEPLSQNNPFLPSPPKAIQAPQFKVKSGYLEMEERTQKPLLEAVKTLSSLTTSALTDLQRSNEHMISMANRLSTLEDSLMLNRLPSPVVTQNETTAPDNYASAQRLNVQDSRRDTINPEDMEELKRQLDRISKDIKEKRSIPTCNPPPWDTEENYGQTLETCSSPMATSTPGACQEIPYWMEEDPENWAPTQTSAFTGRRETGLCRCLERK</sequence>
<keyword evidence="3" id="KW-1185">Reference proteome</keyword>
<reference evidence="2" key="1">
    <citation type="submission" date="2023-04" db="EMBL/GenBank/DDBJ databases">
        <title>Chromosome-level genome of Chaenocephalus aceratus.</title>
        <authorList>
            <person name="Park H."/>
        </authorList>
    </citation>
    <scope>NUCLEOTIDE SEQUENCE</scope>
    <source>
        <strain evidence="2">DE</strain>
        <tissue evidence="2">Muscle</tissue>
    </source>
</reference>
<dbReference type="Proteomes" id="UP001228049">
    <property type="component" value="Unassembled WGS sequence"/>
</dbReference>
<organism evidence="2 3">
    <name type="scientific">Dissostichus eleginoides</name>
    <name type="common">Patagonian toothfish</name>
    <name type="synonym">Dissostichus amissus</name>
    <dbReference type="NCBI Taxonomy" id="100907"/>
    <lineage>
        <taxon>Eukaryota</taxon>
        <taxon>Metazoa</taxon>
        <taxon>Chordata</taxon>
        <taxon>Craniata</taxon>
        <taxon>Vertebrata</taxon>
        <taxon>Euteleostomi</taxon>
        <taxon>Actinopterygii</taxon>
        <taxon>Neopterygii</taxon>
        <taxon>Teleostei</taxon>
        <taxon>Neoteleostei</taxon>
        <taxon>Acanthomorphata</taxon>
        <taxon>Eupercaria</taxon>
        <taxon>Perciformes</taxon>
        <taxon>Notothenioidei</taxon>
        <taxon>Nototheniidae</taxon>
        <taxon>Dissostichus</taxon>
    </lineage>
</organism>
<gene>
    <name evidence="2" type="ORF">KUDE01_019021</name>
</gene>